<evidence type="ECO:0000313" key="2">
    <source>
        <dbReference type="Proteomes" id="UP000195570"/>
    </source>
</evidence>
<gene>
    <name evidence="1" type="ORF">TEOVI_000904800</name>
</gene>
<name>A0A1G4HYJ1_TRYEQ</name>
<dbReference type="Pfam" id="PF08615">
    <property type="entry name" value="RNase_H2_suC"/>
    <property type="match status" value="1"/>
</dbReference>
<dbReference type="GO" id="GO:0032299">
    <property type="term" value="C:ribonuclease H2 complex"/>
    <property type="evidence" value="ECO:0007669"/>
    <property type="project" value="InterPro"/>
</dbReference>
<protein>
    <submittedName>
        <fullName evidence="1">Ribonuclease H2 non-catalytic subunit (Ylr154p-like), putative</fullName>
    </submittedName>
</protein>
<dbReference type="InterPro" id="IPR013924">
    <property type="entry name" value="RNase_H2_suC"/>
</dbReference>
<dbReference type="GO" id="GO:0006401">
    <property type="term" value="P:RNA catabolic process"/>
    <property type="evidence" value="ECO:0007669"/>
    <property type="project" value="InterPro"/>
</dbReference>
<dbReference type="Gene3D" id="2.40.128.680">
    <property type="match status" value="1"/>
</dbReference>
<reference evidence="1" key="1">
    <citation type="submission" date="2016-09" db="EMBL/GenBank/DDBJ databases">
        <authorList>
            <person name="Hebert L."/>
            <person name="Moumen B."/>
        </authorList>
    </citation>
    <scope>NUCLEOTIDE SEQUENCE [LARGE SCALE GENOMIC DNA]</scope>
    <source>
        <strain evidence="1">OVI</strain>
    </source>
</reference>
<dbReference type="Proteomes" id="UP000195570">
    <property type="component" value="Unassembled WGS sequence"/>
</dbReference>
<accession>A0A1G4HYJ1</accession>
<sequence length="158" mass="17081">MEGQNSVSLPDLVSEGQCNAPVVIHSLPVKTNFRGTTDVTVNFTQHTVRGEGGELRNALRGRTLMGREVILPSSYVIACASFTNKPPIAEAGGRKSGGAAACFDTTQPSSAQVEAAAGDMRITAVAESFCIWEHDKKPERSEMVTQWLRLSNDLHCYE</sequence>
<keyword evidence="2" id="KW-1185">Reference proteome</keyword>
<dbReference type="GeneID" id="92382982"/>
<evidence type="ECO:0000313" key="1">
    <source>
        <dbReference type="EMBL" id="SCU64371.1"/>
    </source>
</evidence>
<dbReference type="EMBL" id="CZPT02000047">
    <property type="protein sequence ID" value="SCU64371.1"/>
    <property type="molecule type" value="Genomic_DNA"/>
</dbReference>
<comment type="caution">
    <text evidence="1">The sequence shown here is derived from an EMBL/GenBank/DDBJ whole genome shotgun (WGS) entry which is preliminary data.</text>
</comment>
<organism evidence="1 2">
    <name type="scientific">Trypanosoma equiperdum</name>
    <dbReference type="NCBI Taxonomy" id="5694"/>
    <lineage>
        <taxon>Eukaryota</taxon>
        <taxon>Discoba</taxon>
        <taxon>Euglenozoa</taxon>
        <taxon>Kinetoplastea</taxon>
        <taxon>Metakinetoplastina</taxon>
        <taxon>Trypanosomatida</taxon>
        <taxon>Trypanosomatidae</taxon>
        <taxon>Trypanosoma</taxon>
    </lineage>
</organism>
<dbReference type="RefSeq" id="XP_067076149.1">
    <property type="nucleotide sequence ID" value="XM_067220048.1"/>
</dbReference>
<dbReference type="VEuPathDB" id="TriTrypDB:TEOVI_000904800"/>
<proteinExistence type="predicted"/>
<dbReference type="AlphaFoldDB" id="A0A1G4HYJ1"/>